<keyword evidence="2" id="KW-1185">Reference proteome</keyword>
<sequence>TSFCFYWELQQYSNLPGLIFYAIQRWDFTQIPRLKD</sequence>
<proteinExistence type="predicted"/>
<protein>
    <submittedName>
        <fullName evidence="1">Uncharacterized protein</fullName>
    </submittedName>
</protein>
<dbReference type="AlphaFoldDB" id="A0A8J2KNY1"/>
<accession>A0A8J2KNY1</accession>
<evidence type="ECO:0000313" key="1">
    <source>
        <dbReference type="EMBL" id="CAG7819862.1"/>
    </source>
</evidence>
<gene>
    <name evidence="1" type="ORF">AFUS01_LOCUS30283</name>
</gene>
<name>A0A8J2KNY1_9HEXA</name>
<dbReference type="Proteomes" id="UP000708208">
    <property type="component" value="Unassembled WGS sequence"/>
</dbReference>
<reference evidence="1" key="1">
    <citation type="submission" date="2021-06" db="EMBL/GenBank/DDBJ databases">
        <authorList>
            <person name="Hodson N. C."/>
            <person name="Mongue J. A."/>
            <person name="Jaron S. K."/>
        </authorList>
    </citation>
    <scope>NUCLEOTIDE SEQUENCE</scope>
</reference>
<organism evidence="1 2">
    <name type="scientific">Allacma fusca</name>
    <dbReference type="NCBI Taxonomy" id="39272"/>
    <lineage>
        <taxon>Eukaryota</taxon>
        <taxon>Metazoa</taxon>
        <taxon>Ecdysozoa</taxon>
        <taxon>Arthropoda</taxon>
        <taxon>Hexapoda</taxon>
        <taxon>Collembola</taxon>
        <taxon>Symphypleona</taxon>
        <taxon>Sminthuridae</taxon>
        <taxon>Allacma</taxon>
    </lineage>
</organism>
<comment type="caution">
    <text evidence="1">The sequence shown here is derived from an EMBL/GenBank/DDBJ whole genome shotgun (WGS) entry which is preliminary data.</text>
</comment>
<dbReference type="EMBL" id="CAJVCH010462106">
    <property type="protein sequence ID" value="CAG7819862.1"/>
    <property type="molecule type" value="Genomic_DNA"/>
</dbReference>
<evidence type="ECO:0000313" key="2">
    <source>
        <dbReference type="Proteomes" id="UP000708208"/>
    </source>
</evidence>
<feature type="non-terminal residue" evidence="1">
    <location>
        <position position="1"/>
    </location>
</feature>